<dbReference type="GeneID" id="19738690"/>
<accession>A0A068QKV5</accession>
<dbReference type="InterPro" id="IPR051620">
    <property type="entry name" value="ORF904-like_C"/>
</dbReference>
<dbReference type="Proteomes" id="UP000114278">
    <property type="component" value="Segment"/>
</dbReference>
<organism evidence="3 4">
    <name type="scientific">Armadillidium vulgare iridescent virus</name>
    <dbReference type="NCBI Taxonomy" id="72201"/>
    <lineage>
        <taxon>Viruses</taxon>
        <taxon>Varidnaviria</taxon>
        <taxon>Bamfordvirae</taxon>
        <taxon>Nucleocytoviricota</taxon>
        <taxon>Megaviricetes</taxon>
        <taxon>Pimascovirales</taxon>
        <taxon>Pimascovirales incertae sedis</taxon>
        <taxon>Iridoviridae</taxon>
        <taxon>Betairidovirinae</taxon>
        <taxon>Iridovirus</taxon>
        <taxon>Iridovirus armadillidium1</taxon>
        <taxon>Invertebrate iridescent virus 31</taxon>
    </lineage>
</organism>
<feature type="domain" description="DNA primase/polymerase bifunctional N-terminal" evidence="2">
    <location>
        <begin position="11"/>
        <end position="113"/>
    </location>
</feature>
<dbReference type="RefSeq" id="YP_009046720.1">
    <property type="nucleotide sequence ID" value="NC_024451.1"/>
</dbReference>
<dbReference type="KEGG" id="vg:19738690"/>
<dbReference type="EMBL" id="HF920637">
    <property type="protein sequence ID" value="CCV02478.1"/>
    <property type="molecule type" value="Genomic_DNA"/>
</dbReference>
<keyword evidence="1" id="KW-0378">Hydrolase</keyword>
<proteinExistence type="predicted"/>
<dbReference type="InterPro" id="IPR027417">
    <property type="entry name" value="P-loop_NTPase"/>
</dbReference>
<evidence type="ECO:0000313" key="4">
    <source>
        <dbReference type="Proteomes" id="UP000114278"/>
    </source>
</evidence>
<dbReference type="InterPro" id="IPR015330">
    <property type="entry name" value="DNA_primase/pol_bifunc_N"/>
</dbReference>
<gene>
    <name evidence="3" type="primary">106R</name>
    <name evidence="3" type="ORF">IIV31_106R</name>
</gene>
<evidence type="ECO:0000259" key="2">
    <source>
        <dbReference type="Pfam" id="PF09250"/>
    </source>
</evidence>
<dbReference type="SUPFAM" id="SSF56747">
    <property type="entry name" value="Prim-pol domain"/>
    <property type="match status" value="1"/>
</dbReference>
<dbReference type="GO" id="GO:0016787">
    <property type="term" value="F:hydrolase activity"/>
    <property type="evidence" value="ECO:0007669"/>
    <property type="project" value="UniProtKB-KW"/>
</dbReference>
<dbReference type="PANTHER" id="PTHR35372:SF2">
    <property type="entry name" value="SF3 HELICASE DOMAIN-CONTAINING PROTEIN"/>
    <property type="match status" value="1"/>
</dbReference>
<dbReference type="PANTHER" id="PTHR35372">
    <property type="entry name" value="ATP BINDING PROTEIN-RELATED"/>
    <property type="match status" value="1"/>
</dbReference>
<keyword evidence="4" id="KW-1185">Reference proteome</keyword>
<dbReference type="OrthoDB" id="5468at10239"/>
<dbReference type="Gene3D" id="3.40.50.300">
    <property type="entry name" value="P-loop containing nucleotide triphosphate hydrolases"/>
    <property type="match status" value="1"/>
</dbReference>
<name>A0A068QKV5_9VIRU</name>
<protein>
    <submittedName>
        <fullName evidence="3">Primase</fullName>
    </submittedName>
</protein>
<reference evidence="3 4" key="1">
    <citation type="journal article" date="2014" name="J. Gen. Virol.">
        <title>Genome sequence of a crustacean iridovirus, IIV31, isolated from the pill bug, Armadillidium vulgare.</title>
        <authorList>
            <person name="Piegu B."/>
            <person name="Guizard S."/>
            <person name="Yeping T."/>
            <person name="Cruaud C."/>
            <person name="Asgari S."/>
            <person name="Bideshi D.K."/>
            <person name="Federici B.A."/>
            <person name="Bigot Y."/>
        </authorList>
    </citation>
    <scope>NUCLEOTIDE SEQUENCE [LARGE SCALE GENOMIC DNA]</scope>
</reference>
<sequence>MEDYIKKCITFPCNGKRPCTTKWNTLVKSVARSSVGTKKEGTPNYGILCGKVNNIMVVDCDLLKTKESKAKYLCGVEAWGIICEQFPGLKTMSVPTVQTKSGGLHLYFKYRPELASGIYLKGSTKFICKGAFDKDKDSHDAGLEPLKGKRVMLADELKKNMKLDEGLIKNLAGGRYVVEGRKFGKVDQFKFIWQAGIIMVFNEGDCPKFDSTDNAFMERMLVCPMRSKFKTCEKDDLSSLTFKLDPQIDANFEVWRSSLLDLLAKYCRIDGLCQMTIPSSMKEWKEEIISGNNELADWIMDNIEETNNSEDVLSLNELKDKYKGIYGPRSISDRDFISIAKALFNSKGYEILERHRLMVNGTRIQKRNAITGIKFLVDLSF</sequence>
<dbReference type="Pfam" id="PF09250">
    <property type="entry name" value="Prim-Pol"/>
    <property type="match status" value="1"/>
</dbReference>
<evidence type="ECO:0000256" key="1">
    <source>
        <dbReference type="ARBA" id="ARBA00022801"/>
    </source>
</evidence>
<evidence type="ECO:0000313" key="3">
    <source>
        <dbReference type="EMBL" id="CCV02478.1"/>
    </source>
</evidence>